<dbReference type="EMBL" id="FRAE01000034">
    <property type="protein sequence ID" value="SHK10661.1"/>
    <property type="molecule type" value="Genomic_DNA"/>
</dbReference>
<gene>
    <name evidence="3" type="ORF">SAMN02744037_01630</name>
</gene>
<dbReference type="PANTHER" id="PTHR42949:SF3">
    <property type="entry name" value="ANAEROBIC GLYCEROL-3-PHOSPHATE DEHYDROGENASE SUBUNIT B"/>
    <property type="match status" value="1"/>
</dbReference>
<dbReference type="PRINTS" id="PR00368">
    <property type="entry name" value="FADPNR"/>
</dbReference>
<dbReference type="InterPro" id="IPR036188">
    <property type="entry name" value="FAD/NAD-bd_sf"/>
</dbReference>
<keyword evidence="4" id="KW-1185">Reference proteome</keyword>
<dbReference type="RefSeq" id="WP_072888944.1">
    <property type="nucleotide sequence ID" value="NZ_FRAE01000034.1"/>
</dbReference>
<keyword evidence="1" id="KW-0560">Oxidoreductase</keyword>
<dbReference type="OrthoDB" id="9776839at2"/>
<dbReference type="AlphaFoldDB" id="A0A1M6PS03"/>
<feature type="domain" description="FAD/NAD(P)-binding" evidence="2">
    <location>
        <begin position="3"/>
        <end position="296"/>
    </location>
</feature>
<evidence type="ECO:0000256" key="1">
    <source>
        <dbReference type="ARBA" id="ARBA00023002"/>
    </source>
</evidence>
<organism evidence="3 4">
    <name type="scientific">Tepidibacter formicigenes DSM 15518</name>
    <dbReference type="NCBI Taxonomy" id="1123349"/>
    <lineage>
        <taxon>Bacteria</taxon>
        <taxon>Bacillati</taxon>
        <taxon>Bacillota</taxon>
        <taxon>Clostridia</taxon>
        <taxon>Peptostreptococcales</taxon>
        <taxon>Peptostreptococcaceae</taxon>
        <taxon>Tepidibacter</taxon>
    </lineage>
</organism>
<evidence type="ECO:0000259" key="2">
    <source>
        <dbReference type="Pfam" id="PF07992"/>
    </source>
</evidence>
<dbReference type="Pfam" id="PF07992">
    <property type="entry name" value="Pyr_redox_2"/>
    <property type="match status" value="1"/>
</dbReference>
<name>A0A1M6PS03_9FIRM</name>
<dbReference type="PRINTS" id="PR00469">
    <property type="entry name" value="PNDRDTASEII"/>
</dbReference>
<dbReference type="Proteomes" id="UP000242497">
    <property type="component" value="Unassembled WGS sequence"/>
</dbReference>
<dbReference type="Gene3D" id="3.50.50.60">
    <property type="entry name" value="FAD/NAD(P)-binding domain"/>
    <property type="match status" value="2"/>
</dbReference>
<dbReference type="STRING" id="1123349.SAMN02744037_01630"/>
<proteinExistence type="predicted"/>
<dbReference type="InterPro" id="IPR023753">
    <property type="entry name" value="FAD/NAD-binding_dom"/>
</dbReference>
<protein>
    <submittedName>
        <fullName evidence="3">Thioredoxin reductase</fullName>
    </submittedName>
</protein>
<dbReference type="SUPFAM" id="SSF51905">
    <property type="entry name" value="FAD/NAD(P)-binding domain"/>
    <property type="match status" value="2"/>
</dbReference>
<evidence type="ECO:0000313" key="3">
    <source>
        <dbReference type="EMBL" id="SHK10661.1"/>
    </source>
</evidence>
<accession>A0A1M6PS03</accession>
<reference evidence="4" key="1">
    <citation type="submission" date="2016-11" db="EMBL/GenBank/DDBJ databases">
        <authorList>
            <person name="Varghese N."/>
            <person name="Submissions S."/>
        </authorList>
    </citation>
    <scope>NUCLEOTIDE SEQUENCE [LARGE SCALE GENOMIC DNA]</scope>
    <source>
        <strain evidence="4">DSM 15518</strain>
    </source>
</reference>
<dbReference type="InterPro" id="IPR051691">
    <property type="entry name" value="Metab_Enz_Cyan_OpOx_G3PDH"/>
</dbReference>
<dbReference type="PANTHER" id="PTHR42949">
    <property type="entry name" value="ANAEROBIC GLYCEROL-3-PHOSPHATE DEHYDROGENASE SUBUNIT B"/>
    <property type="match status" value="1"/>
</dbReference>
<evidence type="ECO:0000313" key="4">
    <source>
        <dbReference type="Proteomes" id="UP000242497"/>
    </source>
</evidence>
<dbReference type="GO" id="GO:0016491">
    <property type="term" value="F:oxidoreductase activity"/>
    <property type="evidence" value="ECO:0007669"/>
    <property type="project" value="UniProtKB-KW"/>
</dbReference>
<sequence length="414" mass="45527">MKYDVVVVGGGPAGLGAAVEAKKTGAEKVLIIERDRELGGILNQCIHNGFGLHEFKEELTGPEYATRFIEMAKEANIEYILNTMVLNIDEDKNIVALGENGLIDIEAKAVVLAMGCRERTRGAIDLPGYRPSGVYTAGAAQRFMNMEGYMVGKKVVIYGSGDIGLIMARRMTLEGAKVQAVVEVNSHSSGLTRNIVQCLDDFNIPLLLQHGITYVHGKDRVEGVTISKLDENRRPVEGTSKFVECDTLLLSVGLIPENELSEDTGVNLDNRTKGPIVNNKMETNIEGIFACGNVVHVHDLVDFVTRESRIAGKNAALYVMNKTKNDKLIETKAGNGVSYIVPQHIDLGSDEEINLFMRVRNIYSNKKLVVRCGEDVILEKKRLHMIPSEMESLKIKSDIIKNLKGNIEICVEGV</sequence>